<name>A0A2G2WYJ0_CAPBA</name>
<dbReference type="Proteomes" id="UP000224567">
    <property type="component" value="Unassembled WGS sequence"/>
</dbReference>
<organism evidence="1 2">
    <name type="scientific">Capsicum baccatum</name>
    <name type="common">Peruvian pepper</name>
    <dbReference type="NCBI Taxonomy" id="33114"/>
    <lineage>
        <taxon>Eukaryota</taxon>
        <taxon>Viridiplantae</taxon>
        <taxon>Streptophyta</taxon>
        <taxon>Embryophyta</taxon>
        <taxon>Tracheophyta</taxon>
        <taxon>Spermatophyta</taxon>
        <taxon>Magnoliopsida</taxon>
        <taxon>eudicotyledons</taxon>
        <taxon>Gunneridae</taxon>
        <taxon>Pentapetalae</taxon>
        <taxon>asterids</taxon>
        <taxon>lamiids</taxon>
        <taxon>Solanales</taxon>
        <taxon>Solanaceae</taxon>
        <taxon>Solanoideae</taxon>
        <taxon>Capsiceae</taxon>
        <taxon>Capsicum</taxon>
    </lineage>
</organism>
<protein>
    <submittedName>
        <fullName evidence="1">Uncharacterized protein</fullName>
    </submittedName>
</protein>
<proteinExistence type="predicted"/>
<dbReference type="OrthoDB" id="1305603at2759"/>
<dbReference type="PANTHER" id="PTHR33022">
    <property type="entry name" value="DUF1985 DOMAIN-CONTAINING PROTEIN"/>
    <property type="match status" value="1"/>
</dbReference>
<dbReference type="PANTHER" id="PTHR33022:SF26">
    <property type="entry name" value="UBIQUITIN-LIKE PROTEASE FAMILY PROFILE DOMAIN-CONTAINING PROTEIN"/>
    <property type="match status" value="1"/>
</dbReference>
<sequence>MNADSSKSIIVHPYANRELQTPVQKFRIRRPSKFMESPYMIKFGSTVVVLDEIKKLAEIIPLYLQACDFYDKKGIDLLNHPRYKDKDSSDMFDVLFEENLPQQSSESLDFDLYMVIYAKCLSYGHKVLSNEFDPNTLRTRYIALLWDHGTLKQEVNVHSDVEAPLRPTRKSKITSVIEVFDV</sequence>
<evidence type="ECO:0000313" key="1">
    <source>
        <dbReference type="EMBL" id="PHT50314.1"/>
    </source>
</evidence>
<keyword evidence="2" id="KW-1185">Reference proteome</keyword>
<dbReference type="EMBL" id="MLFT02000004">
    <property type="protein sequence ID" value="PHT50314.1"/>
    <property type="molecule type" value="Genomic_DNA"/>
</dbReference>
<comment type="caution">
    <text evidence="1">The sequence shown here is derived from an EMBL/GenBank/DDBJ whole genome shotgun (WGS) entry which is preliminary data.</text>
</comment>
<evidence type="ECO:0000313" key="2">
    <source>
        <dbReference type="Proteomes" id="UP000224567"/>
    </source>
</evidence>
<reference evidence="1 2" key="1">
    <citation type="journal article" date="2017" name="Genome Biol.">
        <title>New reference genome sequences of hot pepper reveal the massive evolution of plant disease-resistance genes by retroduplication.</title>
        <authorList>
            <person name="Kim S."/>
            <person name="Park J."/>
            <person name="Yeom S.I."/>
            <person name="Kim Y.M."/>
            <person name="Seo E."/>
            <person name="Kim K.T."/>
            <person name="Kim M.S."/>
            <person name="Lee J.M."/>
            <person name="Cheong K."/>
            <person name="Shin H.S."/>
            <person name="Kim S.B."/>
            <person name="Han K."/>
            <person name="Lee J."/>
            <person name="Park M."/>
            <person name="Lee H.A."/>
            <person name="Lee H.Y."/>
            <person name="Lee Y."/>
            <person name="Oh S."/>
            <person name="Lee J.H."/>
            <person name="Choi E."/>
            <person name="Choi E."/>
            <person name="Lee S.E."/>
            <person name="Jeon J."/>
            <person name="Kim H."/>
            <person name="Choi G."/>
            <person name="Song H."/>
            <person name="Lee J."/>
            <person name="Lee S.C."/>
            <person name="Kwon J.K."/>
            <person name="Lee H.Y."/>
            <person name="Koo N."/>
            <person name="Hong Y."/>
            <person name="Kim R.W."/>
            <person name="Kang W.H."/>
            <person name="Huh J.H."/>
            <person name="Kang B.C."/>
            <person name="Yang T.J."/>
            <person name="Lee Y.H."/>
            <person name="Bennetzen J.L."/>
            <person name="Choi D."/>
        </authorList>
    </citation>
    <scope>NUCLEOTIDE SEQUENCE [LARGE SCALE GENOMIC DNA]</scope>
    <source>
        <strain evidence="2">cv. PBC81</strain>
    </source>
</reference>
<reference evidence="2" key="2">
    <citation type="journal article" date="2017" name="J. Anim. Genet.">
        <title>Multiple reference genome sequences of hot pepper reveal the massive evolution of plant disease resistance genes by retroduplication.</title>
        <authorList>
            <person name="Kim S."/>
            <person name="Park J."/>
            <person name="Yeom S.-I."/>
            <person name="Kim Y.-M."/>
            <person name="Seo E."/>
            <person name="Kim K.-T."/>
            <person name="Kim M.-S."/>
            <person name="Lee J.M."/>
            <person name="Cheong K."/>
            <person name="Shin H.-S."/>
            <person name="Kim S.-B."/>
            <person name="Han K."/>
            <person name="Lee J."/>
            <person name="Park M."/>
            <person name="Lee H.-A."/>
            <person name="Lee H.-Y."/>
            <person name="Lee Y."/>
            <person name="Oh S."/>
            <person name="Lee J.H."/>
            <person name="Choi E."/>
            <person name="Choi E."/>
            <person name="Lee S.E."/>
            <person name="Jeon J."/>
            <person name="Kim H."/>
            <person name="Choi G."/>
            <person name="Song H."/>
            <person name="Lee J."/>
            <person name="Lee S.-C."/>
            <person name="Kwon J.-K."/>
            <person name="Lee H.-Y."/>
            <person name="Koo N."/>
            <person name="Hong Y."/>
            <person name="Kim R.W."/>
            <person name="Kang W.-H."/>
            <person name="Huh J.H."/>
            <person name="Kang B.-C."/>
            <person name="Yang T.-J."/>
            <person name="Lee Y.-H."/>
            <person name="Bennetzen J.L."/>
            <person name="Choi D."/>
        </authorList>
    </citation>
    <scope>NUCLEOTIDE SEQUENCE [LARGE SCALE GENOMIC DNA]</scope>
    <source>
        <strain evidence="2">cv. PBC81</strain>
    </source>
</reference>
<dbReference type="AlphaFoldDB" id="A0A2G2WYJ0"/>
<gene>
    <name evidence="1" type="ORF">CQW23_10061</name>
</gene>
<accession>A0A2G2WYJ0</accession>